<name>A0A4R6RE49_9HYPH</name>
<dbReference type="InterPro" id="IPR014567">
    <property type="entry name" value="UCP031900"/>
</dbReference>
<dbReference type="Proteomes" id="UP000294547">
    <property type="component" value="Unassembled WGS sequence"/>
</dbReference>
<dbReference type="EMBL" id="SNXY01000008">
    <property type="protein sequence ID" value="TDP84007.1"/>
    <property type="molecule type" value="Genomic_DNA"/>
</dbReference>
<dbReference type="SUPFAM" id="SSF101898">
    <property type="entry name" value="NHL repeat"/>
    <property type="match status" value="1"/>
</dbReference>
<keyword evidence="1" id="KW-0732">Signal</keyword>
<organism evidence="3 4">
    <name type="scientific">Oharaeibacter diazotrophicus</name>
    <dbReference type="NCBI Taxonomy" id="1920512"/>
    <lineage>
        <taxon>Bacteria</taxon>
        <taxon>Pseudomonadati</taxon>
        <taxon>Pseudomonadota</taxon>
        <taxon>Alphaproteobacteria</taxon>
        <taxon>Hyphomicrobiales</taxon>
        <taxon>Pleomorphomonadaceae</taxon>
        <taxon>Oharaeibacter</taxon>
    </lineage>
</organism>
<comment type="caution">
    <text evidence="3">The sequence shown here is derived from an EMBL/GenBank/DDBJ whole genome shotgun (WGS) entry which is preliminary data.</text>
</comment>
<proteinExistence type="predicted"/>
<gene>
    <name evidence="3" type="ORF">EDD54_2610</name>
</gene>
<reference evidence="3 4" key="1">
    <citation type="submission" date="2019-03" db="EMBL/GenBank/DDBJ databases">
        <title>Genomic Encyclopedia of Type Strains, Phase IV (KMG-IV): sequencing the most valuable type-strain genomes for metagenomic binning, comparative biology and taxonomic classification.</title>
        <authorList>
            <person name="Goeker M."/>
        </authorList>
    </citation>
    <scope>NUCLEOTIDE SEQUENCE [LARGE SCALE GENOMIC DNA]</scope>
    <source>
        <strain evidence="3 4">DSM 102969</strain>
    </source>
</reference>
<dbReference type="RefSeq" id="WP_126539800.1">
    <property type="nucleotide sequence ID" value="NZ_BSPM01000002.1"/>
</dbReference>
<protein>
    <recommendedName>
        <fullName evidence="2">Phytase-like domain-containing protein</fullName>
    </recommendedName>
</protein>
<evidence type="ECO:0000313" key="3">
    <source>
        <dbReference type="EMBL" id="TDP84007.1"/>
    </source>
</evidence>
<feature type="domain" description="Phytase-like" evidence="2">
    <location>
        <begin position="72"/>
        <end position="328"/>
    </location>
</feature>
<dbReference type="AlphaFoldDB" id="A0A4R6RE49"/>
<feature type="chain" id="PRO_5020265558" description="Phytase-like domain-containing protein" evidence="1">
    <location>
        <begin position="31"/>
        <end position="344"/>
    </location>
</feature>
<accession>A0A4R6RE49</accession>
<evidence type="ECO:0000313" key="4">
    <source>
        <dbReference type="Proteomes" id="UP000294547"/>
    </source>
</evidence>
<dbReference type="InterPro" id="IPR027372">
    <property type="entry name" value="Phytase-like_dom"/>
</dbReference>
<dbReference type="OrthoDB" id="9798693at2"/>
<dbReference type="InterPro" id="IPR006311">
    <property type="entry name" value="TAT_signal"/>
</dbReference>
<evidence type="ECO:0000256" key="1">
    <source>
        <dbReference type="SAM" id="SignalP"/>
    </source>
</evidence>
<dbReference type="Pfam" id="PF13449">
    <property type="entry name" value="Phytase-like"/>
    <property type="match status" value="1"/>
</dbReference>
<feature type="signal peptide" evidence="1">
    <location>
        <begin position="1"/>
        <end position="30"/>
    </location>
</feature>
<dbReference type="PIRSF" id="PIRSF031900">
    <property type="entry name" value="UCP031900"/>
    <property type="match status" value="1"/>
</dbReference>
<sequence>MTPLRRAALALAPVLVAVATAAAVARPAAAADIAVPFAVHRFDAFRIGHPEMVRFGRLDFVGGFEVESPAPELGGLSGLVVDPGGGGLLSLSDDGLMLRAAILRDDAGRPVGLADGRIRPMDVAGEGRLSKWEVDSESLDVTVRDGVPIAGVSFEGEPRMMVAPIGADGFPGTLENRPLPADARRVRNTKGFESLAFGPVGSPLDGRTVLIAERAPRDAVDDDRPGWILGGPEPLRFHLKAVGAYDATDAKFGPDGRLYVLERLYTLSEGVRARIRRIPMADLVDGAVVDGEVVFEASLADQIDNMEGLSLWRTSAGETRVSLISDNNRSFLQRTVYLEFRLAE</sequence>
<evidence type="ECO:0000259" key="2">
    <source>
        <dbReference type="Pfam" id="PF13449"/>
    </source>
</evidence>
<dbReference type="PROSITE" id="PS51318">
    <property type="entry name" value="TAT"/>
    <property type="match status" value="1"/>
</dbReference>
<keyword evidence="4" id="KW-1185">Reference proteome</keyword>